<keyword evidence="1" id="KW-0040">ANK repeat</keyword>
<dbReference type="OrthoDB" id="10040922at2759"/>
<evidence type="ECO:0000259" key="2">
    <source>
        <dbReference type="PROSITE" id="PS50011"/>
    </source>
</evidence>
<dbReference type="Gene3D" id="1.10.510.10">
    <property type="entry name" value="Transferase(Phosphotransferase) domain 1"/>
    <property type="match status" value="1"/>
</dbReference>
<dbReference type="InterPro" id="IPR002110">
    <property type="entry name" value="Ankyrin_rpt"/>
</dbReference>
<gene>
    <name evidence="4" type="primary">Aste57867_18511</name>
    <name evidence="3" type="ORF">As57867_018449</name>
    <name evidence="4" type="ORF">ASTE57867_18511</name>
</gene>
<dbReference type="SMART" id="SM00248">
    <property type="entry name" value="ANK"/>
    <property type="match status" value="5"/>
</dbReference>
<keyword evidence="5" id="KW-1185">Reference proteome</keyword>
<accession>A0A485LE22</accession>
<evidence type="ECO:0000313" key="4">
    <source>
        <dbReference type="EMBL" id="VFT95247.1"/>
    </source>
</evidence>
<dbReference type="EMBL" id="CAADRA010006414">
    <property type="protein sequence ID" value="VFT95247.1"/>
    <property type="molecule type" value="Genomic_DNA"/>
</dbReference>
<dbReference type="InterPro" id="IPR011009">
    <property type="entry name" value="Kinase-like_dom_sf"/>
</dbReference>
<dbReference type="PROSITE" id="PS50011">
    <property type="entry name" value="PROTEIN_KINASE_DOM"/>
    <property type="match status" value="1"/>
</dbReference>
<sequence>MCFNSRPLVVKLSTVKPTARIQVSMSALHEALQTKNVEAMALALQKATKRDLQHRNEEGLCVLCAVLRAIEKATTKDKDCVDMYMLLVERSCVDVNCDCNGKSLLRMAVETLEIKAVKALLEHPSSRLDAKDGQTVLHVAAALGRDDVVDELLSHYCDIVDVNCVDKNGRTAFMVAILSAKQTRDDHVSNTPRVEPGANTTLLKYRHFQSVFRFVMCDKVDINFTTKKGGKTPFSLIMGIPGIGFDTPVQMAGRSDFDATTSDSDGETPLNKIISCGTAHVLRALLAKHSVSKLDIMGSKADHAAVDMAFKSGEIDVIELVLQYNLIESNLDSFAIDACEREYFEMVDLCLVYDRMDNVSPIAAEIAKCAPFLSLKSCVKVALFDLPILINDDGQVVEEPFTCCTWSTLMDASMRLKKLNESGTSRRDIVQAVLGDPKFATCRTTVAQKLAEVTDREGRNVLQITDPDTRAFLDTFRFFCGRYEIATGPPIHVSATAIVVNAWDHRLYKQLFDLFGSNETMAKDDFVLAVGRLGMAPDYANETREHFPITQSSFLRFCTSTFGEKAKVAMKFMRHDDEYRREVQSRKSLAREFVLGLLPMVSQTEFATAAATLTLSDGLSAADFPFVLVMSAADRSLEDIFLKEKPDDNKIRTMLQDVAMALEHLHSKQVVHGDLKKLNILRVNNRLLLTDMDASTSKGQFIGAKFSSGVLPPEMFYKLQNDAEVMAYEAYWDLNSPAWRKMKPRGDSYVVRSFRNNHSNHEIELPYALRKATLAIDMWAFGCLVYQLYSESELVPTDRNQDIEDEAIERAATWTDAALQMRVRNKVSNALAKDLILSLLVVNPDERMGAKQVLMHPYFDVASGTTNMAGLERKLDELQVQVQSGFDHVSTQLNHLIEYSREGLNQLASAKEDLMRGIFEATQVHVPTSFVILPFDLRDTSLGIQDAVDETTGFLHRIANMGDKFMAAAKANKAVGPAVRLVVPGNPLFLYLIDEVNGVPVVPESRDAVYPIRIDTKSKEYVAFMSATMPYIQTGFKYLKGVNTIAGFLKCLGVPSLDSDAMESLADGIDQATKTSSVFDFDVLQAQVEQVDKSAPVERIRGAALRQLVRFFEAFDGDNDFAGLERICASNGQALWTTGACAQAIEAKKHTSLGSKKVQTSDGECTVQDIYLDMISEKPSKDEQGLTQRLEKTEAQSGDLMQGCSCHVM</sequence>
<dbReference type="PROSITE" id="PS50297">
    <property type="entry name" value="ANK_REP_REGION"/>
    <property type="match status" value="1"/>
</dbReference>
<dbReference type="SUPFAM" id="SSF48403">
    <property type="entry name" value="Ankyrin repeat"/>
    <property type="match status" value="1"/>
</dbReference>
<dbReference type="PANTHER" id="PTHR44167:SF18">
    <property type="entry name" value="PROTEIN KINASE DOMAIN-CONTAINING PROTEIN"/>
    <property type="match status" value="1"/>
</dbReference>
<evidence type="ECO:0000313" key="3">
    <source>
        <dbReference type="EMBL" id="KAF0690117.1"/>
    </source>
</evidence>
<dbReference type="GO" id="GO:0044773">
    <property type="term" value="P:mitotic DNA damage checkpoint signaling"/>
    <property type="evidence" value="ECO:0007669"/>
    <property type="project" value="TreeGrafter"/>
</dbReference>
<organism evidence="4 5">
    <name type="scientific">Aphanomyces stellatus</name>
    <dbReference type="NCBI Taxonomy" id="120398"/>
    <lineage>
        <taxon>Eukaryota</taxon>
        <taxon>Sar</taxon>
        <taxon>Stramenopiles</taxon>
        <taxon>Oomycota</taxon>
        <taxon>Saprolegniomycetes</taxon>
        <taxon>Saprolegniales</taxon>
        <taxon>Verrucalvaceae</taxon>
        <taxon>Aphanomyces</taxon>
    </lineage>
</organism>
<dbReference type="PANTHER" id="PTHR44167">
    <property type="entry name" value="OVARIAN-SPECIFIC SERINE/THREONINE-PROTEIN KINASE LOK-RELATED"/>
    <property type="match status" value="1"/>
</dbReference>
<protein>
    <submittedName>
        <fullName evidence="4">Aste57867_18511 protein</fullName>
    </submittedName>
</protein>
<reference evidence="4 5" key="1">
    <citation type="submission" date="2019-03" db="EMBL/GenBank/DDBJ databases">
        <authorList>
            <person name="Gaulin E."/>
            <person name="Dumas B."/>
        </authorList>
    </citation>
    <scope>NUCLEOTIDE SEQUENCE [LARGE SCALE GENOMIC DNA]</scope>
    <source>
        <strain evidence="4">CBS 568.67</strain>
    </source>
</reference>
<dbReference type="Proteomes" id="UP000332933">
    <property type="component" value="Unassembled WGS sequence"/>
</dbReference>
<dbReference type="SMART" id="SM00220">
    <property type="entry name" value="S_TKc"/>
    <property type="match status" value="1"/>
</dbReference>
<dbReference type="GO" id="GO:0004674">
    <property type="term" value="F:protein serine/threonine kinase activity"/>
    <property type="evidence" value="ECO:0007669"/>
    <property type="project" value="TreeGrafter"/>
</dbReference>
<dbReference type="PROSITE" id="PS50088">
    <property type="entry name" value="ANK_REPEAT"/>
    <property type="match status" value="1"/>
</dbReference>
<dbReference type="GO" id="GO:0005737">
    <property type="term" value="C:cytoplasm"/>
    <property type="evidence" value="ECO:0007669"/>
    <property type="project" value="TreeGrafter"/>
</dbReference>
<dbReference type="Gene3D" id="1.25.40.20">
    <property type="entry name" value="Ankyrin repeat-containing domain"/>
    <property type="match status" value="2"/>
</dbReference>
<evidence type="ECO:0000256" key="1">
    <source>
        <dbReference type="PROSITE-ProRule" id="PRU00023"/>
    </source>
</evidence>
<dbReference type="Pfam" id="PF00069">
    <property type="entry name" value="Pkinase"/>
    <property type="match status" value="2"/>
</dbReference>
<dbReference type="Pfam" id="PF12796">
    <property type="entry name" value="Ank_2"/>
    <property type="match status" value="1"/>
</dbReference>
<name>A0A485LE22_9STRA</name>
<dbReference type="InterPro" id="IPR000719">
    <property type="entry name" value="Prot_kinase_dom"/>
</dbReference>
<feature type="domain" description="Protein kinase" evidence="2">
    <location>
        <begin position="522"/>
        <end position="859"/>
    </location>
</feature>
<dbReference type="InterPro" id="IPR036770">
    <property type="entry name" value="Ankyrin_rpt-contain_sf"/>
</dbReference>
<dbReference type="GO" id="GO:0005524">
    <property type="term" value="F:ATP binding"/>
    <property type="evidence" value="ECO:0007669"/>
    <property type="project" value="InterPro"/>
</dbReference>
<dbReference type="GO" id="GO:0005634">
    <property type="term" value="C:nucleus"/>
    <property type="evidence" value="ECO:0007669"/>
    <property type="project" value="TreeGrafter"/>
</dbReference>
<proteinExistence type="predicted"/>
<reference evidence="3" key="2">
    <citation type="submission" date="2019-06" db="EMBL/GenBank/DDBJ databases">
        <title>Genomics analysis of Aphanomyces spp. identifies a new class of oomycete effector associated with host adaptation.</title>
        <authorList>
            <person name="Gaulin E."/>
        </authorList>
    </citation>
    <scope>NUCLEOTIDE SEQUENCE</scope>
    <source>
        <strain evidence="3">CBS 578.67</strain>
    </source>
</reference>
<dbReference type="SUPFAM" id="SSF56112">
    <property type="entry name" value="Protein kinase-like (PK-like)"/>
    <property type="match status" value="1"/>
</dbReference>
<feature type="repeat" description="ANK" evidence="1">
    <location>
        <begin position="132"/>
        <end position="164"/>
    </location>
</feature>
<evidence type="ECO:0000313" key="5">
    <source>
        <dbReference type="Proteomes" id="UP000332933"/>
    </source>
</evidence>
<dbReference type="AlphaFoldDB" id="A0A485LE22"/>
<dbReference type="EMBL" id="VJMH01006393">
    <property type="protein sequence ID" value="KAF0690117.1"/>
    <property type="molecule type" value="Genomic_DNA"/>
</dbReference>